<dbReference type="Proteomes" id="UP000605986">
    <property type="component" value="Unassembled WGS sequence"/>
</dbReference>
<evidence type="ECO:0000259" key="1">
    <source>
        <dbReference type="Pfam" id="PF06985"/>
    </source>
</evidence>
<dbReference type="PANTHER" id="PTHR10622:SF10">
    <property type="entry name" value="HET DOMAIN-CONTAINING PROTEIN"/>
    <property type="match status" value="1"/>
</dbReference>
<dbReference type="PANTHER" id="PTHR10622">
    <property type="entry name" value="HET DOMAIN-CONTAINING PROTEIN"/>
    <property type="match status" value="1"/>
</dbReference>
<dbReference type="OrthoDB" id="20872at2759"/>
<gene>
    <name evidence="2" type="ORF">F53441_14750</name>
</gene>
<organism evidence="2 3">
    <name type="scientific">Fusarium austroafricanum</name>
    <dbReference type="NCBI Taxonomy" id="2364996"/>
    <lineage>
        <taxon>Eukaryota</taxon>
        <taxon>Fungi</taxon>
        <taxon>Dikarya</taxon>
        <taxon>Ascomycota</taxon>
        <taxon>Pezizomycotina</taxon>
        <taxon>Sordariomycetes</taxon>
        <taxon>Hypocreomycetidae</taxon>
        <taxon>Hypocreales</taxon>
        <taxon>Nectriaceae</taxon>
        <taxon>Fusarium</taxon>
        <taxon>Fusarium concolor species complex</taxon>
    </lineage>
</organism>
<reference evidence="2" key="1">
    <citation type="submission" date="2020-01" db="EMBL/GenBank/DDBJ databases">
        <title>Identification and distribution of gene clusters putatively required for synthesis of sphingolipid metabolism inhibitors in phylogenetically diverse species of the filamentous fungus Fusarium.</title>
        <authorList>
            <person name="Kim H.-S."/>
            <person name="Busman M."/>
            <person name="Brown D.W."/>
            <person name="Divon H."/>
            <person name="Uhlig S."/>
            <person name="Proctor R.H."/>
        </authorList>
    </citation>
    <scope>NUCLEOTIDE SEQUENCE</scope>
    <source>
        <strain evidence="2">NRRL 53441</strain>
    </source>
</reference>
<proteinExistence type="predicted"/>
<dbReference type="InterPro" id="IPR010730">
    <property type="entry name" value="HET"/>
</dbReference>
<feature type="non-terminal residue" evidence="2">
    <location>
        <position position="1"/>
    </location>
</feature>
<evidence type="ECO:0000313" key="2">
    <source>
        <dbReference type="EMBL" id="KAF4411169.1"/>
    </source>
</evidence>
<dbReference type="Pfam" id="PF06985">
    <property type="entry name" value="HET"/>
    <property type="match status" value="1"/>
</dbReference>
<keyword evidence="3" id="KW-1185">Reference proteome</keyword>
<dbReference type="AlphaFoldDB" id="A0A8H4ND37"/>
<feature type="domain" description="Heterokaryon incompatibility" evidence="1">
    <location>
        <begin position="11"/>
        <end position="99"/>
    </location>
</feature>
<name>A0A8H4ND37_9HYPO</name>
<evidence type="ECO:0000313" key="3">
    <source>
        <dbReference type="Proteomes" id="UP000605986"/>
    </source>
</evidence>
<comment type="caution">
    <text evidence="2">The sequence shown here is derived from an EMBL/GenBank/DDBJ whole genome shotgun (WGS) entry which is preliminary data.</text>
</comment>
<sequence>SGALLQLCSQYAILPHTWGEEEILYEDVLHGKAHFLRCKKTGLVKVRDSCARALQQGFQYIWIDTCCIDKSSSAEFSEAINSMFNWYEGSGACYTYLADFEVANNNGEVATEALKGCRWFTRGWTLKELLAPRKVEFYDKNWTLFGDCMSLAKRISGITGIDERALTRHSSPGCVFDPEARSKCMRCSSSLVIREILDSFSIATRIFWASQRQTTRREDIAYSLLGIFDVNMPLLYGEDDRAFYRLQQEIARVSEDHSILAWDDQNWTIDRPPGIVPISTFASSPSKFTRPFVSTWYQPRSSKITLKDAGLELEVLLRIAL</sequence>
<accession>A0A8H4ND37</accession>
<dbReference type="EMBL" id="JAADJG010001963">
    <property type="protein sequence ID" value="KAF4411169.1"/>
    <property type="molecule type" value="Genomic_DNA"/>
</dbReference>
<protein>
    <submittedName>
        <fullName evidence="2">HET domain protein</fullName>
    </submittedName>
</protein>